<evidence type="ECO:0000313" key="3">
    <source>
        <dbReference type="Proteomes" id="UP001610100"/>
    </source>
</evidence>
<reference evidence="2 3" key="1">
    <citation type="submission" date="2024-02" db="EMBL/GenBank/DDBJ databases">
        <title>A Gaetbulibacter species isolated from tidal flats and genomic insights of their niches.</title>
        <authorList>
            <person name="Ye Y."/>
        </authorList>
    </citation>
    <scope>NUCLEOTIDE SEQUENCE [LARGE SCALE GENOMIC DNA]</scope>
    <source>
        <strain evidence="2 3">KYW382</strain>
    </source>
</reference>
<keyword evidence="1" id="KW-0812">Transmembrane</keyword>
<organism evidence="2 3">
    <name type="scientific">Gaetbulibacter aestuarii</name>
    <dbReference type="NCBI Taxonomy" id="1502358"/>
    <lineage>
        <taxon>Bacteria</taxon>
        <taxon>Pseudomonadati</taxon>
        <taxon>Bacteroidota</taxon>
        <taxon>Flavobacteriia</taxon>
        <taxon>Flavobacteriales</taxon>
        <taxon>Flavobacteriaceae</taxon>
        <taxon>Gaetbulibacter</taxon>
    </lineage>
</organism>
<sequence>MSKETSKPEASEEVDLGQLFKLIGNAFDRFFKFIASIFIGLYKFVLLLLIHFYKRLWWYAGAIFIGTILGFIIDKSSDKLYGANMFIETNFNSARQVYENIKQFQQLAKVDQDTVELGRILNISSTEAAKLKGFYIEPDMDENKIVEMYSDFYKSLDSLSRADMTYDRYKESLNAYNFKTHRIGVASTDKHLYKKIEKAFTQELVNNTYLEDLLEVNQLNLDRKEKTLSEQVQKTDSLVEAYLKIRINESNKEPIPGSGTTLYMGDAESGNLVVDESKIVDKRLNLENQKLEVYQQKVEGQNVVNVLAGFPNTGYDIRSWSDKMKFTLPIALFSLTFLVFMFLGLGKYLDKQSKTI</sequence>
<feature type="transmembrane region" description="Helical" evidence="1">
    <location>
        <begin position="326"/>
        <end position="345"/>
    </location>
</feature>
<proteinExistence type="predicted"/>
<keyword evidence="1" id="KW-1133">Transmembrane helix</keyword>
<feature type="transmembrane region" description="Helical" evidence="1">
    <location>
        <begin position="30"/>
        <end position="50"/>
    </location>
</feature>
<keyword evidence="1" id="KW-0472">Membrane</keyword>
<protein>
    <submittedName>
        <fullName evidence="2">Uncharacterized protein</fullName>
    </submittedName>
</protein>
<evidence type="ECO:0000256" key="1">
    <source>
        <dbReference type="SAM" id="Phobius"/>
    </source>
</evidence>
<dbReference type="Proteomes" id="UP001610100">
    <property type="component" value="Unassembled WGS sequence"/>
</dbReference>
<accession>A0ABW7MUU5</accession>
<keyword evidence="3" id="KW-1185">Reference proteome</keyword>
<comment type="caution">
    <text evidence="2">The sequence shown here is derived from an EMBL/GenBank/DDBJ whole genome shotgun (WGS) entry which is preliminary data.</text>
</comment>
<evidence type="ECO:0000313" key="2">
    <source>
        <dbReference type="EMBL" id="MFH6770596.1"/>
    </source>
</evidence>
<dbReference type="RefSeq" id="WP_344738938.1">
    <property type="nucleotide sequence ID" value="NZ_BAABAY010000001.1"/>
</dbReference>
<gene>
    <name evidence="2" type="ORF">V8G58_01520</name>
</gene>
<name>A0ABW7MUU5_9FLAO</name>
<dbReference type="EMBL" id="JBAWKB010000001">
    <property type="protein sequence ID" value="MFH6770596.1"/>
    <property type="molecule type" value="Genomic_DNA"/>
</dbReference>
<feature type="transmembrane region" description="Helical" evidence="1">
    <location>
        <begin position="56"/>
        <end position="73"/>
    </location>
</feature>